<proteinExistence type="predicted"/>
<accession>A0A6J5F0K4</accession>
<dbReference type="AlphaFoldDB" id="A0A6J5F0K4"/>
<dbReference type="SUPFAM" id="SSF52058">
    <property type="entry name" value="L domain-like"/>
    <property type="match status" value="1"/>
</dbReference>
<dbReference type="EMBL" id="CABVQD010000004">
    <property type="protein sequence ID" value="VWB46686.1"/>
    <property type="molecule type" value="Genomic_DNA"/>
</dbReference>
<reference evidence="1 2" key="1">
    <citation type="submission" date="2019-09" db="EMBL/GenBank/DDBJ databases">
        <authorList>
            <person name="Depoorter E."/>
        </authorList>
    </citation>
    <scope>NUCLEOTIDE SEQUENCE [LARGE SCALE GENOMIC DNA]</scope>
    <source>
        <strain evidence="1">LMG 30113</strain>
    </source>
</reference>
<organism evidence="1 2">
    <name type="scientific">Burkholderia paludis</name>
    <dbReference type="NCBI Taxonomy" id="1506587"/>
    <lineage>
        <taxon>Bacteria</taxon>
        <taxon>Pseudomonadati</taxon>
        <taxon>Pseudomonadota</taxon>
        <taxon>Betaproteobacteria</taxon>
        <taxon>Burkholderiales</taxon>
        <taxon>Burkholderiaceae</taxon>
        <taxon>Burkholderia</taxon>
        <taxon>Burkholderia cepacia complex</taxon>
    </lineage>
</organism>
<sequence>MVSENGEITIAKDELGEFVSFSIMNSPIDDYVDFLSNFKIKILSISHNSSDSIIFDFGRVEVKFIERLYLNLQRGDVLKFPSDLVFENLREISVRDGFPEGLPLSDKLPFLKKIAVELFSESDLFWIGRFPDIVDLAIYHYPGKDLMPLAGFNKLKRLCLVEGGVRSLHGIERLSHLAIVHVVSCRRLADVSALLEAKSIEHIMFEKFRGIKNWSFLSKKINLKTVWLEVAESIDFIRHLPNLTYFRCIGVVDENVGVIDEMGFLNLPYRSKVFCESIV</sequence>
<dbReference type="Proteomes" id="UP000494330">
    <property type="component" value="Unassembled WGS sequence"/>
</dbReference>
<gene>
    <name evidence="1" type="ORF">BPA30113_01986</name>
</gene>
<keyword evidence="2" id="KW-1185">Reference proteome</keyword>
<evidence type="ECO:0000313" key="1">
    <source>
        <dbReference type="EMBL" id="VWB46686.1"/>
    </source>
</evidence>
<dbReference type="InterPro" id="IPR032675">
    <property type="entry name" value="LRR_dom_sf"/>
</dbReference>
<name>A0A6J5F0K4_9BURK</name>
<dbReference type="Gene3D" id="3.80.10.10">
    <property type="entry name" value="Ribonuclease Inhibitor"/>
    <property type="match status" value="1"/>
</dbReference>
<protein>
    <submittedName>
        <fullName evidence="1">Uncharacterized protein</fullName>
    </submittedName>
</protein>
<evidence type="ECO:0000313" key="2">
    <source>
        <dbReference type="Proteomes" id="UP000494330"/>
    </source>
</evidence>